<reference evidence="1" key="1">
    <citation type="submission" date="2018-02" db="EMBL/GenBank/DDBJ databases">
        <title>Rhizophora mucronata_Transcriptome.</title>
        <authorList>
            <person name="Meera S.P."/>
            <person name="Sreeshan A."/>
            <person name="Augustine A."/>
        </authorList>
    </citation>
    <scope>NUCLEOTIDE SEQUENCE</scope>
    <source>
        <tissue evidence="1">Leaf</tissue>
    </source>
</reference>
<evidence type="ECO:0000313" key="1">
    <source>
        <dbReference type="EMBL" id="MBX54021.1"/>
    </source>
</evidence>
<protein>
    <submittedName>
        <fullName evidence="1">Uncharacterized protein</fullName>
    </submittedName>
</protein>
<dbReference type="AlphaFoldDB" id="A0A2P2PHA5"/>
<proteinExistence type="predicted"/>
<organism evidence="1">
    <name type="scientific">Rhizophora mucronata</name>
    <name type="common">Asiatic mangrove</name>
    <dbReference type="NCBI Taxonomy" id="61149"/>
    <lineage>
        <taxon>Eukaryota</taxon>
        <taxon>Viridiplantae</taxon>
        <taxon>Streptophyta</taxon>
        <taxon>Embryophyta</taxon>
        <taxon>Tracheophyta</taxon>
        <taxon>Spermatophyta</taxon>
        <taxon>Magnoliopsida</taxon>
        <taxon>eudicotyledons</taxon>
        <taxon>Gunneridae</taxon>
        <taxon>Pentapetalae</taxon>
        <taxon>rosids</taxon>
        <taxon>fabids</taxon>
        <taxon>Malpighiales</taxon>
        <taxon>Rhizophoraceae</taxon>
        <taxon>Rhizophora</taxon>
    </lineage>
</organism>
<sequence length="39" mass="4475">MQSDIVLLQTSSLTNNPLFLSIYTKTDGEREIISNWSCR</sequence>
<accession>A0A2P2PHA5</accession>
<dbReference type="EMBL" id="GGEC01073537">
    <property type="protein sequence ID" value="MBX54021.1"/>
    <property type="molecule type" value="Transcribed_RNA"/>
</dbReference>
<name>A0A2P2PHA5_RHIMU</name>